<evidence type="ECO:0000256" key="1">
    <source>
        <dbReference type="SAM" id="MobiDB-lite"/>
    </source>
</evidence>
<feature type="region of interest" description="Disordered" evidence="1">
    <location>
        <begin position="126"/>
        <end position="226"/>
    </location>
</feature>
<dbReference type="EMBL" id="FJOG01000044">
    <property type="protein sequence ID" value="CZR67411.1"/>
    <property type="molecule type" value="Genomic_DNA"/>
</dbReference>
<evidence type="ECO:0000313" key="3">
    <source>
        <dbReference type="Proteomes" id="UP000184330"/>
    </source>
</evidence>
<proteinExistence type="predicted"/>
<dbReference type="OrthoDB" id="3581633at2759"/>
<accession>A0A1L7XQS6</accession>
<sequence length="226" mass="25529">MGRIQAAYIQPNHVFFEKRWWRKTPEEYKVPKRKNYEVSVDFELQIASRNVLERSVFIYIQVLEGLRPASAIMIADMTGKLMDMQQQLAVKAPPGTETQVNLYDLHPRVDNVYRSIRKTEVLPAHNIGAHPQPQGHKIGPKYHVTGKKESQQSSTKLHPDHRIKKSAKLGTTHEASERRVPLAVANQNISRGANSSGRSDNDKKKMAGAMLPRASPPKAFPSFMQG</sequence>
<organism evidence="2 3">
    <name type="scientific">Phialocephala subalpina</name>
    <dbReference type="NCBI Taxonomy" id="576137"/>
    <lineage>
        <taxon>Eukaryota</taxon>
        <taxon>Fungi</taxon>
        <taxon>Dikarya</taxon>
        <taxon>Ascomycota</taxon>
        <taxon>Pezizomycotina</taxon>
        <taxon>Leotiomycetes</taxon>
        <taxon>Helotiales</taxon>
        <taxon>Mollisiaceae</taxon>
        <taxon>Phialocephala</taxon>
        <taxon>Phialocephala fortinii species complex</taxon>
    </lineage>
</organism>
<protein>
    <submittedName>
        <fullName evidence="2">Uncharacterized protein</fullName>
    </submittedName>
</protein>
<feature type="compositionally biased region" description="Polar residues" evidence="1">
    <location>
        <begin position="185"/>
        <end position="198"/>
    </location>
</feature>
<evidence type="ECO:0000313" key="2">
    <source>
        <dbReference type="EMBL" id="CZR67411.1"/>
    </source>
</evidence>
<dbReference type="Proteomes" id="UP000184330">
    <property type="component" value="Unassembled WGS sequence"/>
</dbReference>
<reference evidence="2 3" key="1">
    <citation type="submission" date="2016-03" db="EMBL/GenBank/DDBJ databases">
        <authorList>
            <person name="Ploux O."/>
        </authorList>
    </citation>
    <scope>NUCLEOTIDE SEQUENCE [LARGE SCALE GENOMIC DNA]</scope>
    <source>
        <strain evidence="2 3">UAMH 11012</strain>
    </source>
</reference>
<keyword evidence="3" id="KW-1185">Reference proteome</keyword>
<gene>
    <name evidence="2" type="ORF">PAC_17310</name>
</gene>
<dbReference type="AlphaFoldDB" id="A0A1L7XQS6"/>
<name>A0A1L7XQS6_9HELO</name>